<sequence length="43" mass="4699">MASFTGSVCSVRKPTVVATCSTMQQRAIMFCSDTKRVKVVLDD</sequence>
<name>A0A0E9PTZ9_ANGAN</name>
<reference evidence="1" key="1">
    <citation type="submission" date="2014-11" db="EMBL/GenBank/DDBJ databases">
        <authorList>
            <person name="Amaro Gonzalez C."/>
        </authorList>
    </citation>
    <scope>NUCLEOTIDE SEQUENCE</scope>
</reference>
<evidence type="ECO:0000313" key="1">
    <source>
        <dbReference type="EMBL" id="JAH08121.1"/>
    </source>
</evidence>
<reference evidence="1" key="2">
    <citation type="journal article" date="2015" name="Fish Shellfish Immunol.">
        <title>Early steps in the European eel (Anguilla anguilla)-Vibrio vulnificus interaction in the gills: Role of the RtxA13 toxin.</title>
        <authorList>
            <person name="Callol A."/>
            <person name="Pajuelo D."/>
            <person name="Ebbesson L."/>
            <person name="Teles M."/>
            <person name="MacKenzie S."/>
            <person name="Amaro C."/>
        </authorList>
    </citation>
    <scope>NUCLEOTIDE SEQUENCE</scope>
</reference>
<accession>A0A0E9PTZ9</accession>
<protein>
    <submittedName>
        <fullName evidence="1">Uncharacterized protein</fullName>
    </submittedName>
</protein>
<proteinExistence type="predicted"/>
<dbReference type="AlphaFoldDB" id="A0A0E9PTZ9"/>
<organism evidence="1">
    <name type="scientific">Anguilla anguilla</name>
    <name type="common">European freshwater eel</name>
    <name type="synonym">Muraena anguilla</name>
    <dbReference type="NCBI Taxonomy" id="7936"/>
    <lineage>
        <taxon>Eukaryota</taxon>
        <taxon>Metazoa</taxon>
        <taxon>Chordata</taxon>
        <taxon>Craniata</taxon>
        <taxon>Vertebrata</taxon>
        <taxon>Euteleostomi</taxon>
        <taxon>Actinopterygii</taxon>
        <taxon>Neopterygii</taxon>
        <taxon>Teleostei</taxon>
        <taxon>Anguilliformes</taxon>
        <taxon>Anguillidae</taxon>
        <taxon>Anguilla</taxon>
    </lineage>
</organism>
<dbReference type="EMBL" id="GBXM01100456">
    <property type="protein sequence ID" value="JAH08121.1"/>
    <property type="molecule type" value="Transcribed_RNA"/>
</dbReference>